<dbReference type="InterPro" id="IPR006603">
    <property type="entry name" value="PQ-loop_rpt"/>
</dbReference>
<keyword evidence="6 9" id="KW-1133">Transmembrane helix</keyword>
<feature type="transmembrane region" description="Helical" evidence="9">
    <location>
        <begin position="266"/>
        <end position="293"/>
    </location>
</feature>
<keyword evidence="11" id="KW-1185">Reference proteome</keyword>
<evidence type="ECO:0000256" key="2">
    <source>
        <dbReference type="ARBA" id="ARBA00006855"/>
    </source>
</evidence>
<dbReference type="InterPro" id="IPR005282">
    <property type="entry name" value="LC_transporter"/>
</dbReference>
<reference evidence="12" key="1">
    <citation type="submission" date="2022-11" db="UniProtKB">
        <authorList>
            <consortium name="WormBaseParasite"/>
        </authorList>
    </citation>
    <scope>IDENTIFICATION</scope>
</reference>
<keyword evidence="3" id="KW-0813">Transport</keyword>
<keyword evidence="10" id="KW-0732">Signal</keyword>
<dbReference type="NCBIfam" id="TIGR00951">
    <property type="entry name" value="2A43"/>
    <property type="match status" value="1"/>
</dbReference>
<keyword evidence="5" id="KW-0677">Repeat</keyword>
<evidence type="ECO:0000313" key="11">
    <source>
        <dbReference type="Proteomes" id="UP000887540"/>
    </source>
</evidence>
<evidence type="ECO:0000256" key="6">
    <source>
        <dbReference type="ARBA" id="ARBA00022989"/>
    </source>
</evidence>
<dbReference type="WBParaSite" id="ACRNAN_scaffold14297.g14015.t1">
    <property type="protein sequence ID" value="ACRNAN_scaffold14297.g14015.t1"/>
    <property type="gene ID" value="ACRNAN_scaffold14297.g14015"/>
</dbReference>
<feature type="transmembrane region" description="Helical" evidence="9">
    <location>
        <begin position="167"/>
        <end position="186"/>
    </location>
</feature>
<name>A0A914CUQ9_9BILA</name>
<dbReference type="SMART" id="SM00679">
    <property type="entry name" value="CTNS"/>
    <property type="match status" value="2"/>
</dbReference>
<keyword evidence="7 9" id="KW-0472">Membrane</keyword>
<evidence type="ECO:0000256" key="10">
    <source>
        <dbReference type="SAM" id="SignalP"/>
    </source>
</evidence>
<organism evidence="11 12">
    <name type="scientific">Acrobeloides nanus</name>
    <dbReference type="NCBI Taxonomy" id="290746"/>
    <lineage>
        <taxon>Eukaryota</taxon>
        <taxon>Metazoa</taxon>
        <taxon>Ecdysozoa</taxon>
        <taxon>Nematoda</taxon>
        <taxon>Chromadorea</taxon>
        <taxon>Rhabditida</taxon>
        <taxon>Tylenchina</taxon>
        <taxon>Cephalobomorpha</taxon>
        <taxon>Cephaloboidea</taxon>
        <taxon>Cephalobidae</taxon>
        <taxon>Acrobeloides</taxon>
    </lineage>
</organism>
<feature type="transmembrane region" description="Helical" evidence="9">
    <location>
        <begin position="372"/>
        <end position="391"/>
    </location>
</feature>
<keyword evidence="4 9" id="KW-0812">Transmembrane</keyword>
<proteinExistence type="inferred from homology"/>
<dbReference type="Pfam" id="PF04193">
    <property type="entry name" value="PQ-loop"/>
    <property type="match status" value="2"/>
</dbReference>
<feature type="transmembrane region" description="Helical" evidence="9">
    <location>
        <begin position="336"/>
        <end position="352"/>
    </location>
</feature>
<evidence type="ECO:0000256" key="5">
    <source>
        <dbReference type="ARBA" id="ARBA00022737"/>
    </source>
</evidence>
<dbReference type="PANTHER" id="PTHR13131">
    <property type="entry name" value="CYSTINOSIN"/>
    <property type="match status" value="1"/>
</dbReference>
<evidence type="ECO:0000256" key="9">
    <source>
        <dbReference type="SAM" id="Phobius"/>
    </source>
</evidence>
<comment type="catalytic activity">
    <reaction evidence="8">
        <text>L-cystine(out) + H(+)(out) = L-cystine(in) + H(+)(in)</text>
        <dbReference type="Rhea" id="RHEA:66172"/>
        <dbReference type="ChEBI" id="CHEBI:15378"/>
        <dbReference type="ChEBI" id="CHEBI:35491"/>
    </reaction>
    <physiologicalReaction direction="left-to-right" evidence="8">
        <dbReference type="Rhea" id="RHEA:66173"/>
    </physiologicalReaction>
</comment>
<evidence type="ECO:0000256" key="7">
    <source>
        <dbReference type="ARBA" id="ARBA00023136"/>
    </source>
</evidence>
<feature type="chain" id="PRO_5037517974" evidence="10">
    <location>
        <begin position="22"/>
        <end position="406"/>
    </location>
</feature>
<dbReference type="GO" id="GO:0012505">
    <property type="term" value="C:endomembrane system"/>
    <property type="evidence" value="ECO:0007669"/>
    <property type="project" value="UniProtKB-SubCell"/>
</dbReference>
<comment type="similarity">
    <text evidence="2">Belongs to the cystinosin family.</text>
</comment>
<evidence type="ECO:0000256" key="8">
    <source>
        <dbReference type="ARBA" id="ARBA00048473"/>
    </source>
</evidence>
<sequence>MRQFYINCFFILTTILTIVNAIPISFTPSDLSIVKGHSQTIKISYNEPLDDILHLDLHSTPDLILKPDKVLFGGNITEVFINVTGIAVTSLTYIEINICNFILKSDRSCPFNKTEVFTRVEVYHSQIFNVLIFITGWTYFCAWLFSSYLQIILIFKLKSAEGVNLDFLFLNVIGHAGYTIYNYLMYLNNDIQNLYLTVHPRALNPVLFNDVVFTTNSLFASSVTLIQFFYYEVYRKNRKVEVCPEIPSEKKSKDPDATSESAPKQLLSYTCMALSSSLVIFALVSLILALLAIIDWLQLIDNLSLIKTIVTLCKYVPQVIQNYRRKSTRGWSIGRIFLDFMGGSMSIAQMMLQASNTDDWSGFIGNPWKVGTGLFTVIFDLIFMFQHYVLYNHPKKEEIEICEVKK</sequence>
<dbReference type="AlphaFoldDB" id="A0A914CUQ9"/>
<feature type="signal peptide" evidence="10">
    <location>
        <begin position="1"/>
        <end position="21"/>
    </location>
</feature>
<accession>A0A914CUQ9</accession>
<dbReference type="GO" id="GO:0005765">
    <property type="term" value="C:lysosomal membrane"/>
    <property type="evidence" value="ECO:0007669"/>
    <property type="project" value="TreeGrafter"/>
</dbReference>
<feature type="transmembrane region" description="Helical" evidence="9">
    <location>
        <begin position="206"/>
        <end position="231"/>
    </location>
</feature>
<dbReference type="Gene3D" id="1.20.1280.290">
    <property type="match status" value="2"/>
</dbReference>
<dbReference type="Proteomes" id="UP000887540">
    <property type="component" value="Unplaced"/>
</dbReference>
<feature type="transmembrane region" description="Helical" evidence="9">
    <location>
        <begin position="127"/>
        <end position="155"/>
    </location>
</feature>
<evidence type="ECO:0000256" key="3">
    <source>
        <dbReference type="ARBA" id="ARBA00022448"/>
    </source>
</evidence>
<dbReference type="GO" id="GO:0015184">
    <property type="term" value="F:L-cystine transmembrane transporter activity"/>
    <property type="evidence" value="ECO:0007669"/>
    <property type="project" value="TreeGrafter"/>
</dbReference>
<comment type="subcellular location">
    <subcellularLocation>
        <location evidence="1">Endomembrane system</location>
        <topology evidence="1">Multi-pass membrane protein</topology>
    </subcellularLocation>
</comment>
<evidence type="ECO:0000256" key="4">
    <source>
        <dbReference type="ARBA" id="ARBA00022692"/>
    </source>
</evidence>
<evidence type="ECO:0000256" key="1">
    <source>
        <dbReference type="ARBA" id="ARBA00004127"/>
    </source>
</evidence>
<dbReference type="PANTHER" id="PTHR13131:SF5">
    <property type="entry name" value="CYSTINOSIN"/>
    <property type="match status" value="1"/>
</dbReference>
<protein>
    <submittedName>
        <fullName evidence="12">Cystinosin</fullName>
    </submittedName>
</protein>
<evidence type="ECO:0000313" key="12">
    <source>
        <dbReference type="WBParaSite" id="ACRNAN_scaffold14297.g14015.t1"/>
    </source>
</evidence>